<evidence type="ECO:0000256" key="15">
    <source>
        <dbReference type="SAM" id="Phobius"/>
    </source>
</evidence>
<dbReference type="SUPFAM" id="SSF158442">
    <property type="entry name" value="DsbB-like"/>
    <property type="match status" value="1"/>
</dbReference>
<feature type="transmembrane region" description="Helical" evidence="15">
    <location>
        <begin position="39"/>
        <end position="56"/>
    </location>
</feature>
<comment type="similarity">
    <text evidence="2 14">Belongs to the DsbB family.</text>
</comment>
<dbReference type="InterPro" id="IPR022920">
    <property type="entry name" value="Disulphide_bond_form_DsbB"/>
</dbReference>
<keyword evidence="10 14" id="KW-0472">Membrane</keyword>
<evidence type="ECO:0000313" key="17">
    <source>
        <dbReference type="Proteomes" id="UP000214747"/>
    </source>
</evidence>
<dbReference type="AlphaFoldDB" id="A0A225SUV3"/>
<evidence type="ECO:0000256" key="11">
    <source>
        <dbReference type="ARBA" id="ARBA00023157"/>
    </source>
</evidence>
<dbReference type="HAMAP" id="MF_00286">
    <property type="entry name" value="DsbB"/>
    <property type="match status" value="1"/>
</dbReference>
<feature type="transmembrane region" description="Helical" evidence="15">
    <location>
        <begin position="7"/>
        <end position="27"/>
    </location>
</feature>
<evidence type="ECO:0000256" key="14">
    <source>
        <dbReference type="HAMAP-Rule" id="MF_00286"/>
    </source>
</evidence>
<gene>
    <name evidence="14" type="primary">dsbB</name>
    <name evidence="16" type="ORF">CEJ45_10405</name>
</gene>
<dbReference type="PANTHER" id="PTHR36570">
    <property type="entry name" value="DISULFIDE BOND FORMATION PROTEIN B"/>
    <property type="match status" value="1"/>
</dbReference>
<keyword evidence="12 14" id="KW-0143">Chaperone</keyword>
<keyword evidence="8 14" id="KW-1133">Transmembrane helix</keyword>
<keyword evidence="4 14" id="KW-1003">Cell membrane</keyword>
<evidence type="ECO:0000256" key="8">
    <source>
        <dbReference type="ARBA" id="ARBA00022989"/>
    </source>
</evidence>
<evidence type="ECO:0000256" key="5">
    <source>
        <dbReference type="ARBA" id="ARBA00022519"/>
    </source>
</evidence>
<evidence type="ECO:0000256" key="13">
    <source>
        <dbReference type="ARBA" id="ARBA00023284"/>
    </source>
</evidence>
<dbReference type="Gene3D" id="1.20.1550.10">
    <property type="entry name" value="DsbB-like"/>
    <property type="match status" value="1"/>
</dbReference>
<feature type="topological domain" description="Periplasmic" evidence="14">
    <location>
        <begin position="82"/>
        <end position="136"/>
    </location>
</feature>
<feature type="topological domain" description="Cytoplasmic" evidence="14">
    <location>
        <begin position="156"/>
        <end position="164"/>
    </location>
</feature>
<keyword evidence="9 14" id="KW-0560">Oxidoreductase</keyword>
<keyword evidence="13 14" id="KW-0676">Redox-active center</keyword>
<dbReference type="NCBIfam" id="NF002552">
    <property type="entry name" value="PRK02110.1"/>
    <property type="match status" value="1"/>
</dbReference>
<dbReference type="GO" id="GO:0005886">
    <property type="term" value="C:plasma membrane"/>
    <property type="evidence" value="ECO:0007669"/>
    <property type="project" value="UniProtKB-SubCell"/>
</dbReference>
<comment type="subcellular location">
    <subcellularLocation>
        <location evidence="1">Cell inner membrane</location>
        <topology evidence="1">Multi-pass membrane protein</topology>
    </subcellularLocation>
    <subcellularLocation>
        <location evidence="14">Cell membrane</location>
        <topology evidence="14">Multi-pass membrane protein</topology>
    </subcellularLocation>
</comment>
<comment type="caution">
    <text evidence="14">Lacks conserved residue(s) required for the propagation of feature annotation.</text>
</comment>
<dbReference type="GO" id="GO:0006457">
    <property type="term" value="P:protein folding"/>
    <property type="evidence" value="ECO:0007669"/>
    <property type="project" value="InterPro"/>
</dbReference>
<dbReference type="PANTHER" id="PTHR36570:SF3">
    <property type="entry name" value="DISULFIDE BOND FORMATION PROTEIN B"/>
    <property type="match status" value="1"/>
</dbReference>
<comment type="function">
    <text evidence="14">Required for disulfide bond formation in some periplasmic proteins. Acts by oxidizing the DsbA protein.</text>
</comment>
<dbReference type="Pfam" id="PF02600">
    <property type="entry name" value="DsbB"/>
    <property type="match status" value="1"/>
</dbReference>
<evidence type="ECO:0000256" key="1">
    <source>
        <dbReference type="ARBA" id="ARBA00004429"/>
    </source>
</evidence>
<evidence type="ECO:0000256" key="12">
    <source>
        <dbReference type="ARBA" id="ARBA00023186"/>
    </source>
</evidence>
<dbReference type="RefSeq" id="WP_088755059.1">
    <property type="nucleotide sequence ID" value="NZ_NJGV01000008.1"/>
</dbReference>
<reference evidence="16 17" key="1">
    <citation type="journal article" date="2010" name="Int. J. Syst. Evol. Microbiol.">
        <title>Reclassification of Herbaspirillum putei as a later heterotypic synonym of Herbaspirillum huttiense, with the description of H. huttiense subsp. huttiense subsp. nov. and H. huttiense subsp. putei subsp. nov., comb. nov., and description of Herbaspirillum aquaticum sp. nov.</title>
        <authorList>
            <person name="Dobritsa A.P."/>
            <person name="Reddy M.C."/>
            <person name="Samadpour M."/>
        </authorList>
    </citation>
    <scope>NUCLEOTIDE SEQUENCE [LARGE SCALE GENOMIC DNA]</scope>
    <source>
        <strain evidence="16 17">IEH 4430</strain>
    </source>
</reference>
<feature type="transmembrane region" description="Helical" evidence="15">
    <location>
        <begin position="134"/>
        <end position="154"/>
    </location>
</feature>
<feature type="disulfide bond" description="Redox-active" evidence="14">
    <location>
        <begin position="34"/>
        <end position="37"/>
    </location>
</feature>
<dbReference type="InterPro" id="IPR023380">
    <property type="entry name" value="DsbB-like_sf"/>
</dbReference>
<evidence type="ECO:0000256" key="10">
    <source>
        <dbReference type="ARBA" id="ARBA00023136"/>
    </source>
</evidence>
<evidence type="ECO:0000256" key="4">
    <source>
        <dbReference type="ARBA" id="ARBA00022475"/>
    </source>
</evidence>
<keyword evidence="17" id="KW-1185">Reference proteome</keyword>
<protein>
    <recommendedName>
        <fullName evidence="14">Disulfide bond formation protein B</fullName>
    </recommendedName>
    <alternativeName>
        <fullName evidence="14">Disulfide oxidoreductase</fullName>
    </alternativeName>
</protein>
<feature type="topological domain" description="Periplasmic" evidence="14">
    <location>
        <begin position="25"/>
        <end position="42"/>
    </location>
</feature>
<dbReference type="EMBL" id="NJGV01000008">
    <property type="protein sequence ID" value="OWY34700.1"/>
    <property type="molecule type" value="Genomic_DNA"/>
</dbReference>
<keyword evidence="7 14" id="KW-0249">Electron transport</keyword>
<dbReference type="Proteomes" id="UP000214747">
    <property type="component" value="Unassembled WGS sequence"/>
</dbReference>
<dbReference type="GO" id="GO:0015035">
    <property type="term" value="F:protein-disulfide reductase activity"/>
    <property type="evidence" value="ECO:0007669"/>
    <property type="project" value="UniProtKB-UniRule"/>
</dbReference>
<comment type="caution">
    <text evidence="16">The sequence shown here is derived from an EMBL/GenBank/DDBJ whole genome shotgun (WGS) entry which is preliminary data.</text>
</comment>
<keyword evidence="11 14" id="KW-1015">Disulfide bond</keyword>
<keyword evidence="6 14" id="KW-0812">Transmembrane</keyword>
<name>A0A225SUV3_9BURK</name>
<sequence>MKSSKAVFLLVALVCAALLGVAMYLQIVEEMQPCPLCVIQRYMFVLVGAFALIGALMPEAARRGSAGLGLLAALGGAGTAIWHLYVKAHPGVSCTTDPLETALNQLPTAKLWPQMFTADGFCSAPWPPVFGLQIPTWSLIWFGVLALVLAVQLFKRAPRTTIWK</sequence>
<keyword evidence="3 14" id="KW-0813">Transport</keyword>
<keyword evidence="5" id="KW-0997">Cell inner membrane</keyword>
<evidence type="ECO:0000256" key="2">
    <source>
        <dbReference type="ARBA" id="ARBA00008823"/>
    </source>
</evidence>
<dbReference type="GO" id="GO:0009055">
    <property type="term" value="F:electron transfer activity"/>
    <property type="evidence" value="ECO:0007669"/>
    <property type="project" value="UniProtKB-UniRule"/>
</dbReference>
<dbReference type="InterPro" id="IPR003752">
    <property type="entry name" value="DiS_bond_form_DsbB/BdbC"/>
</dbReference>
<evidence type="ECO:0000256" key="3">
    <source>
        <dbReference type="ARBA" id="ARBA00022448"/>
    </source>
</evidence>
<accession>A0A225SUV3</accession>
<organism evidence="16 17">
    <name type="scientific">Herbaspirillum aquaticum</name>
    <dbReference type="NCBI Taxonomy" id="568783"/>
    <lineage>
        <taxon>Bacteria</taxon>
        <taxon>Pseudomonadati</taxon>
        <taxon>Pseudomonadota</taxon>
        <taxon>Betaproteobacteria</taxon>
        <taxon>Burkholderiales</taxon>
        <taxon>Oxalobacteraceae</taxon>
        <taxon>Herbaspirillum</taxon>
    </lineage>
</organism>
<feature type="transmembrane region" description="Helical" evidence="15">
    <location>
        <begin position="68"/>
        <end position="85"/>
    </location>
</feature>
<evidence type="ECO:0000256" key="7">
    <source>
        <dbReference type="ARBA" id="ARBA00022982"/>
    </source>
</evidence>
<evidence type="ECO:0000256" key="6">
    <source>
        <dbReference type="ARBA" id="ARBA00022692"/>
    </source>
</evidence>
<proteinExistence type="inferred from homology"/>
<feature type="topological domain" description="Cytoplasmic" evidence="14">
    <location>
        <begin position="1"/>
        <end position="7"/>
    </location>
</feature>
<evidence type="ECO:0000256" key="9">
    <source>
        <dbReference type="ARBA" id="ARBA00023002"/>
    </source>
</evidence>
<evidence type="ECO:0000313" key="16">
    <source>
        <dbReference type="EMBL" id="OWY34700.1"/>
    </source>
</evidence>
<dbReference type="InterPro" id="IPR050183">
    <property type="entry name" value="DsbB"/>
</dbReference>